<comment type="caution">
    <text evidence="2">The sequence shown here is derived from an EMBL/GenBank/DDBJ whole genome shotgun (WGS) entry which is preliminary data.</text>
</comment>
<name>A0A420W9I7_9BACT</name>
<dbReference type="OrthoDB" id="9947at2"/>
<evidence type="ECO:0000313" key="2">
    <source>
        <dbReference type="EMBL" id="RKQ63918.1"/>
    </source>
</evidence>
<accession>A0A420W9I7</accession>
<reference evidence="2 3" key="1">
    <citation type="submission" date="2018-10" db="EMBL/GenBank/DDBJ databases">
        <title>Genomic Encyclopedia of Type Strains, Phase IV (KMG-IV): sequencing the most valuable type-strain genomes for metagenomic binning, comparative biology and taxonomic classification.</title>
        <authorList>
            <person name="Goeker M."/>
        </authorList>
    </citation>
    <scope>NUCLEOTIDE SEQUENCE [LARGE SCALE GENOMIC DNA]</scope>
    <source>
        <strain evidence="2 3">DSM 15521</strain>
    </source>
</reference>
<dbReference type="InterPro" id="IPR018977">
    <property type="entry name" value="NurA_domain"/>
</dbReference>
<dbReference type="Proteomes" id="UP000280881">
    <property type="component" value="Unassembled WGS sequence"/>
</dbReference>
<dbReference type="AlphaFoldDB" id="A0A420W9I7"/>
<feature type="domain" description="NurA" evidence="1">
    <location>
        <begin position="49"/>
        <end position="326"/>
    </location>
</feature>
<protein>
    <submittedName>
        <fullName evidence="2">NurA-like 5'-3' nuclease</fullName>
    </submittedName>
</protein>
<organism evidence="2 3">
    <name type="scientific">Thermovibrio guaymasensis</name>
    <dbReference type="NCBI Taxonomy" id="240167"/>
    <lineage>
        <taxon>Bacteria</taxon>
        <taxon>Pseudomonadati</taxon>
        <taxon>Aquificota</taxon>
        <taxon>Aquificia</taxon>
        <taxon>Desulfurobacteriales</taxon>
        <taxon>Desulfurobacteriaceae</taxon>
        <taxon>Thermovibrio</taxon>
    </lineage>
</organism>
<keyword evidence="3" id="KW-1185">Reference proteome</keyword>
<evidence type="ECO:0000259" key="1">
    <source>
        <dbReference type="SMART" id="SM00933"/>
    </source>
</evidence>
<dbReference type="EMBL" id="RBIE01000001">
    <property type="protein sequence ID" value="RKQ63918.1"/>
    <property type="molecule type" value="Genomic_DNA"/>
</dbReference>
<dbReference type="SMART" id="SM00933">
    <property type="entry name" value="NurA"/>
    <property type="match status" value="1"/>
</dbReference>
<gene>
    <name evidence="2" type="ORF">C7457_0806</name>
</gene>
<sequence>MKIKSFLIEVALKKRHLVKVHQVPVKELEDRVRKRKIWIDKIPEGEPIHLLSAVDGSRNKKTYAGYVVYAVGGCSVRFKEGVMDGEDYTAEIDLLKPEEYSDSRLRVLMGIVEAKQALREIENSSEVVLLDGSIVGDFLRPVVFNTEISDRGKEWALNSFEKLKEKFDLNRINSKDFYGEAEGRFSGREFPVVVGFLEYLEYLYSYYKLTEEGKGKIISVSKRSNSWSYKLDPILPDIAVLNLINLPPGYSQPYKSDLKDKKFSFPGEFEELLSEKEFTTFYFKLKRGIYKCETDMDVEDALKILSYYEVDGYPFPLKEAHVRVKITNEDIEEIVKILRHRGITGREALGE</sequence>
<dbReference type="Pfam" id="PF09376">
    <property type="entry name" value="NurA"/>
    <property type="match status" value="1"/>
</dbReference>
<evidence type="ECO:0000313" key="3">
    <source>
        <dbReference type="Proteomes" id="UP000280881"/>
    </source>
</evidence>
<dbReference type="RefSeq" id="WP_121170226.1">
    <property type="nucleotide sequence ID" value="NZ_RBIE01000001.1"/>
</dbReference>
<proteinExistence type="predicted"/>